<name>A0A9X3C4N5_9FLAO</name>
<protein>
    <submittedName>
        <fullName evidence="2">Centromere protein H</fullName>
    </submittedName>
</protein>
<dbReference type="RefSeq" id="WP_264206432.1">
    <property type="nucleotide sequence ID" value="NZ_JAOZEW010000011.1"/>
</dbReference>
<keyword evidence="1" id="KW-0732">Signal</keyword>
<dbReference type="AlphaFoldDB" id="A0A9X3C4N5"/>
<evidence type="ECO:0000313" key="3">
    <source>
        <dbReference type="Proteomes" id="UP001151079"/>
    </source>
</evidence>
<proteinExistence type="predicted"/>
<gene>
    <name evidence="2" type="ORF">OIU83_11670</name>
</gene>
<accession>A0A9X3C4N5</accession>
<comment type="caution">
    <text evidence="2">The sequence shown here is derived from an EMBL/GenBank/DDBJ whole genome shotgun (WGS) entry which is preliminary data.</text>
</comment>
<evidence type="ECO:0000313" key="2">
    <source>
        <dbReference type="EMBL" id="MCV9928319.1"/>
    </source>
</evidence>
<organism evidence="2 3">
    <name type="scientific">Flavobacterium shii</name>
    <dbReference type="NCBI Taxonomy" id="2987687"/>
    <lineage>
        <taxon>Bacteria</taxon>
        <taxon>Pseudomonadati</taxon>
        <taxon>Bacteroidota</taxon>
        <taxon>Flavobacteriia</taxon>
        <taxon>Flavobacteriales</taxon>
        <taxon>Flavobacteriaceae</taxon>
        <taxon>Flavobacterium</taxon>
    </lineage>
</organism>
<dbReference type="EMBL" id="JAOZEW010000011">
    <property type="protein sequence ID" value="MCV9928319.1"/>
    <property type="molecule type" value="Genomic_DNA"/>
</dbReference>
<sequence length="356" mass="38598">MKPSFTLLFSGIFILSSITIKAQISTSTGGSGSVLPNSPTSNSNVGIGTTNPSFYQHGGNNKILEISNPNVIINSQSHIVISSGSVQPSTSIGSLTWALPNTTSLNKGVAYLGVVTAPNSTSSNPSSSILFATRNATSDNWKEQMIIANTGNVGIGTLAPTAILDVNLPLPTTGRYSSQKWSTINPEYNLTLQTIWNTGGINQEFIQRFNGVDYTSLAFFQGNVGIGTTNPTAKLTVAGDINAREVRVTVNAGADFVFENEYNLPSLTTVETYIKENKHLPEIASAKEMQESGINLSEMNIKLLQKVEELTLYTIEQHKENTVQSKKTEELALYLIQQNKDMEELKAQMKKVLENK</sequence>
<feature type="signal peptide" evidence="1">
    <location>
        <begin position="1"/>
        <end position="22"/>
    </location>
</feature>
<reference evidence="2" key="1">
    <citation type="submission" date="2022-10" db="EMBL/GenBank/DDBJ databases">
        <title>Two novel species of Flavobacterium.</title>
        <authorList>
            <person name="Liu Q."/>
            <person name="Xin Y.-H."/>
        </authorList>
    </citation>
    <scope>NUCLEOTIDE SEQUENCE</scope>
    <source>
        <strain evidence="2">LS1R49</strain>
    </source>
</reference>
<dbReference type="Proteomes" id="UP001151079">
    <property type="component" value="Unassembled WGS sequence"/>
</dbReference>
<feature type="chain" id="PRO_5040975601" evidence="1">
    <location>
        <begin position="23"/>
        <end position="356"/>
    </location>
</feature>
<keyword evidence="3" id="KW-1185">Reference proteome</keyword>
<evidence type="ECO:0000256" key="1">
    <source>
        <dbReference type="SAM" id="SignalP"/>
    </source>
</evidence>